<organism evidence="1 2">
    <name type="scientific">Heterobasidion irregulare (strain TC 32-1)</name>
    <dbReference type="NCBI Taxonomy" id="747525"/>
    <lineage>
        <taxon>Eukaryota</taxon>
        <taxon>Fungi</taxon>
        <taxon>Dikarya</taxon>
        <taxon>Basidiomycota</taxon>
        <taxon>Agaricomycotina</taxon>
        <taxon>Agaricomycetes</taxon>
        <taxon>Russulales</taxon>
        <taxon>Bondarzewiaceae</taxon>
        <taxon>Heterobasidion</taxon>
        <taxon>Heterobasidion annosum species complex</taxon>
    </lineage>
</organism>
<dbReference type="RefSeq" id="XP_009548398.1">
    <property type="nucleotide sequence ID" value="XM_009550103.1"/>
</dbReference>
<evidence type="ECO:0000313" key="2">
    <source>
        <dbReference type="Proteomes" id="UP000030671"/>
    </source>
</evidence>
<proteinExistence type="predicted"/>
<dbReference type="AlphaFoldDB" id="W4K491"/>
<dbReference type="Proteomes" id="UP000030671">
    <property type="component" value="Unassembled WGS sequence"/>
</dbReference>
<dbReference type="InParanoid" id="W4K491"/>
<gene>
    <name evidence="1" type="ORF">HETIRDRAFT_410482</name>
</gene>
<dbReference type="GeneID" id="20672871"/>
<accession>W4K491</accession>
<protein>
    <submittedName>
        <fullName evidence="1">Uncharacterized protein</fullName>
    </submittedName>
</protein>
<reference evidence="1 2" key="1">
    <citation type="journal article" date="2012" name="New Phytol.">
        <title>Insight into trade-off between wood decay and parasitism from the genome of a fungal forest pathogen.</title>
        <authorList>
            <person name="Olson A."/>
            <person name="Aerts A."/>
            <person name="Asiegbu F."/>
            <person name="Belbahri L."/>
            <person name="Bouzid O."/>
            <person name="Broberg A."/>
            <person name="Canback B."/>
            <person name="Coutinho P.M."/>
            <person name="Cullen D."/>
            <person name="Dalman K."/>
            <person name="Deflorio G."/>
            <person name="van Diepen L.T."/>
            <person name="Dunand C."/>
            <person name="Duplessis S."/>
            <person name="Durling M."/>
            <person name="Gonthier P."/>
            <person name="Grimwood J."/>
            <person name="Fossdal C.G."/>
            <person name="Hansson D."/>
            <person name="Henrissat B."/>
            <person name="Hietala A."/>
            <person name="Himmelstrand K."/>
            <person name="Hoffmeister D."/>
            <person name="Hogberg N."/>
            <person name="James T.Y."/>
            <person name="Karlsson M."/>
            <person name="Kohler A."/>
            <person name="Kues U."/>
            <person name="Lee Y.H."/>
            <person name="Lin Y.C."/>
            <person name="Lind M."/>
            <person name="Lindquist E."/>
            <person name="Lombard V."/>
            <person name="Lucas S."/>
            <person name="Lunden K."/>
            <person name="Morin E."/>
            <person name="Murat C."/>
            <person name="Park J."/>
            <person name="Raffaello T."/>
            <person name="Rouze P."/>
            <person name="Salamov A."/>
            <person name="Schmutz J."/>
            <person name="Solheim H."/>
            <person name="Stahlberg J."/>
            <person name="Velez H."/>
            <person name="de Vries R.P."/>
            <person name="Wiebenga A."/>
            <person name="Woodward S."/>
            <person name="Yakovlev I."/>
            <person name="Garbelotto M."/>
            <person name="Martin F."/>
            <person name="Grigoriev I.V."/>
            <person name="Stenlid J."/>
        </authorList>
    </citation>
    <scope>NUCLEOTIDE SEQUENCE [LARGE SCALE GENOMIC DNA]</scope>
    <source>
        <strain evidence="1 2">TC 32-1</strain>
    </source>
</reference>
<name>W4K491_HETIT</name>
<keyword evidence="2" id="KW-1185">Reference proteome</keyword>
<dbReference type="KEGG" id="hir:HETIRDRAFT_410482"/>
<dbReference type="EMBL" id="KI925460">
    <property type="protein sequence ID" value="ETW79856.1"/>
    <property type="molecule type" value="Genomic_DNA"/>
</dbReference>
<sequence>MDLLVYEHAAMDACRHTKLRHNLGIRPAAMRALDPMRLCEVDPNCTNSGEMDKLDVRVHCLMCASRCRAAIMGWRTAVRHAIHSHTRSEGLK</sequence>
<dbReference type="HOGENOM" id="CLU_2413522_0_0_1"/>
<evidence type="ECO:0000313" key="1">
    <source>
        <dbReference type="EMBL" id="ETW79856.1"/>
    </source>
</evidence>
<dbReference type="OrthoDB" id="2322499at2759"/>